<dbReference type="SUPFAM" id="SSF52200">
    <property type="entry name" value="Toll/Interleukin receptor TIR domain"/>
    <property type="match status" value="1"/>
</dbReference>
<protein>
    <recommendedName>
        <fullName evidence="1">TIR domain-containing protein</fullName>
    </recommendedName>
</protein>
<comment type="caution">
    <text evidence="2">The sequence shown here is derived from an EMBL/GenBank/DDBJ whole genome shotgun (WGS) entry which is preliminary data.</text>
</comment>
<dbReference type="Gene3D" id="1.10.1170.10">
    <property type="entry name" value="Inhibitor Of Apoptosis Protein (2mihbC-IAP-1), Chain A"/>
    <property type="match status" value="2"/>
</dbReference>
<gene>
    <name evidence="2" type="ORF">ACJMK2_004516</name>
</gene>
<evidence type="ECO:0000313" key="3">
    <source>
        <dbReference type="Proteomes" id="UP001634394"/>
    </source>
</evidence>
<name>A0ABD3Y1I4_SINWO</name>
<dbReference type="InterPro" id="IPR001370">
    <property type="entry name" value="BIR_rpt"/>
</dbReference>
<organism evidence="2 3">
    <name type="scientific">Sinanodonta woodiana</name>
    <name type="common">Chinese pond mussel</name>
    <name type="synonym">Anodonta woodiana</name>
    <dbReference type="NCBI Taxonomy" id="1069815"/>
    <lineage>
        <taxon>Eukaryota</taxon>
        <taxon>Metazoa</taxon>
        <taxon>Spiralia</taxon>
        <taxon>Lophotrochozoa</taxon>
        <taxon>Mollusca</taxon>
        <taxon>Bivalvia</taxon>
        <taxon>Autobranchia</taxon>
        <taxon>Heteroconchia</taxon>
        <taxon>Palaeoheterodonta</taxon>
        <taxon>Unionida</taxon>
        <taxon>Unionoidea</taxon>
        <taxon>Unionidae</taxon>
        <taxon>Unioninae</taxon>
        <taxon>Sinanodonta</taxon>
    </lineage>
</organism>
<dbReference type="InterPro" id="IPR050784">
    <property type="entry name" value="IAP"/>
</dbReference>
<dbReference type="SUPFAM" id="SSF57924">
    <property type="entry name" value="Inhibitor of apoptosis (IAP) repeat"/>
    <property type="match status" value="2"/>
</dbReference>
<dbReference type="EMBL" id="JBJQND010000001">
    <property type="protein sequence ID" value="KAL3892299.1"/>
    <property type="molecule type" value="Genomic_DNA"/>
</dbReference>
<evidence type="ECO:0000313" key="2">
    <source>
        <dbReference type="EMBL" id="KAL3892299.1"/>
    </source>
</evidence>
<accession>A0ABD3Y1I4</accession>
<dbReference type="PROSITE" id="PS50104">
    <property type="entry name" value="TIR"/>
    <property type="match status" value="1"/>
</dbReference>
<dbReference type="Proteomes" id="UP001634394">
    <property type="component" value="Unassembled WGS sequence"/>
</dbReference>
<dbReference type="PROSITE" id="PS50143">
    <property type="entry name" value="BIR_REPEAT_2"/>
    <property type="match status" value="2"/>
</dbReference>
<dbReference type="InterPro" id="IPR000157">
    <property type="entry name" value="TIR_dom"/>
</dbReference>
<dbReference type="AlphaFoldDB" id="A0ABD3Y1I4"/>
<proteinExistence type="predicted"/>
<feature type="domain" description="TIR" evidence="1">
    <location>
        <begin position="12"/>
        <end position="136"/>
    </location>
</feature>
<evidence type="ECO:0000259" key="1">
    <source>
        <dbReference type="PROSITE" id="PS50104"/>
    </source>
</evidence>
<dbReference type="Pfam" id="PF00653">
    <property type="entry name" value="BIR"/>
    <property type="match status" value="2"/>
</dbReference>
<dbReference type="Gene3D" id="3.40.50.10140">
    <property type="entry name" value="Toll/interleukin-1 receptor homology (TIR) domain"/>
    <property type="match status" value="1"/>
</dbReference>
<sequence>MSDPTAERSKETMFCVFVVYDDNDDWARKNLLQLLDDKSISYCCLEKDSNPGLSIMRNFQYLLTVSRKVLFVISPEFCKNTRGPYMVDMVIETHTKERIITLITESTIVLSCKNGLLSLKCTKYIHKDSENWKDSLVQEIKFEIPDYCQLLSTGSVSNLLSLRGLCFQTFQGEVFGFSLLIGEKYFQVDLKEFSKHLKVHQECQTIETCRQCRSLYHADSFVSIVINTDVTLVEHVDELVVMFGRLCQYVFDTLSLCSSFSAAFTVSGPFVPSEQTFVTKLYHEVYFALGYEFQRRRCTPWAPEYEDHVKRVESFHAAWHGPPAEIMAQAGHYFYEKPDWTVCFSCGFAHSLWEKDDDPFRVHAKYLPSCKFLQQHLPTEDIRHQRGSQFFVPAERYKYLHSRKESFDNFPGEETLEIKEDIICKLARCGFFYKGSDFEVMCFACGLGIFYCDSKIDPWVFHAEYSSNCPYLLGTEEYSTLKKLIERKKLQDEPTILNVFLKKYDGCHRLEISNVFKPCKSLNCTEL</sequence>
<dbReference type="PANTHER" id="PTHR10044:SF139">
    <property type="entry name" value="DEATH-ASSOCIATED INHIBITOR OF APOPTOSIS 2"/>
    <property type="match status" value="1"/>
</dbReference>
<keyword evidence="3" id="KW-1185">Reference proteome</keyword>
<dbReference type="PANTHER" id="PTHR10044">
    <property type="entry name" value="INHIBITOR OF APOPTOSIS"/>
    <property type="match status" value="1"/>
</dbReference>
<dbReference type="SMART" id="SM00238">
    <property type="entry name" value="BIR"/>
    <property type="match status" value="2"/>
</dbReference>
<dbReference type="InterPro" id="IPR035897">
    <property type="entry name" value="Toll_tir_struct_dom_sf"/>
</dbReference>
<dbReference type="Pfam" id="PF01582">
    <property type="entry name" value="TIR"/>
    <property type="match status" value="1"/>
</dbReference>
<dbReference type="CDD" id="cd00022">
    <property type="entry name" value="BIR"/>
    <property type="match status" value="1"/>
</dbReference>
<reference evidence="2 3" key="1">
    <citation type="submission" date="2024-11" db="EMBL/GenBank/DDBJ databases">
        <title>Chromosome-level genome assembly of the freshwater bivalve Anodonta woodiana.</title>
        <authorList>
            <person name="Chen X."/>
        </authorList>
    </citation>
    <scope>NUCLEOTIDE SEQUENCE [LARGE SCALE GENOMIC DNA]</scope>
    <source>
        <strain evidence="2">MN2024</strain>
        <tissue evidence="2">Gills</tissue>
    </source>
</reference>